<dbReference type="RefSeq" id="WP_096352678.1">
    <property type="nucleotide sequence ID" value="NZ_AP017313.1"/>
</dbReference>
<sequence>MKKKPQERKLIFQDEAIFKSILTNLPEIQKNVIKLKEAYENLELSQAFDDEVFNEFITFGTGKTEKLYNDGLHASLNAIGAINKQIRANLLSNTETYLIALKTALSALKVSGRANASGDAFPINVISIVNGVPVVTDSGYEKIKEDFCRTYIETDIEHEVYNKLQNLASAYNSLLESFKETGYKPYFDMEKLQNLLSENELTKAVEVKTDATAFVINYNSDYTAARSNRLNVN</sequence>
<dbReference type="EMBL" id="AP017313">
    <property type="protein sequence ID" value="BAU54656.1"/>
    <property type="molecule type" value="Genomic_DNA"/>
</dbReference>
<proteinExistence type="predicted"/>
<protein>
    <submittedName>
        <fullName evidence="1">Uncharacterized protein</fullName>
    </submittedName>
</protein>
<keyword evidence="2" id="KW-1185">Reference proteome</keyword>
<name>A0A110B329_9SPHI</name>
<dbReference type="AlphaFoldDB" id="A0A110B329"/>
<accession>A0A110B329</accession>
<dbReference type="Proteomes" id="UP000218263">
    <property type="component" value="Chromosome"/>
</dbReference>
<organism evidence="1 2">
    <name type="scientific">Mucilaginibacter gotjawali</name>
    <dbReference type="NCBI Taxonomy" id="1550579"/>
    <lineage>
        <taxon>Bacteria</taxon>
        <taxon>Pseudomonadati</taxon>
        <taxon>Bacteroidota</taxon>
        <taxon>Sphingobacteriia</taxon>
        <taxon>Sphingobacteriales</taxon>
        <taxon>Sphingobacteriaceae</taxon>
        <taxon>Mucilaginibacter</taxon>
    </lineage>
</organism>
<dbReference type="KEGG" id="mgot:MgSA37_02834"/>
<gene>
    <name evidence="1" type="ORF">MgSA37_02834</name>
</gene>
<evidence type="ECO:0000313" key="1">
    <source>
        <dbReference type="EMBL" id="BAU54656.1"/>
    </source>
</evidence>
<evidence type="ECO:0000313" key="2">
    <source>
        <dbReference type="Proteomes" id="UP000218263"/>
    </source>
</evidence>
<reference evidence="1 2" key="1">
    <citation type="submission" date="2015-12" db="EMBL/GenBank/DDBJ databases">
        <title>Genome sequence of Mucilaginibacter gotjawali.</title>
        <authorList>
            <person name="Lee J.S."/>
            <person name="Lee K.C."/>
            <person name="Kim K.K."/>
            <person name="Lee B.W."/>
        </authorList>
    </citation>
    <scope>NUCLEOTIDE SEQUENCE [LARGE SCALE GENOMIC DNA]</scope>
    <source>
        <strain evidence="1 2">SA3-7</strain>
    </source>
</reference>